<keyword evidence="10" id="KW-1015">Disulfide bond</keyword>
<keyword evidence="18" id="KW-1185">Reference proteome</keyword>
<evidence type="ECO:0000256" key="2">
    <source>
        <dbReference type="ARBA" id="ARBA00008455"/>
    </source>
</evidence>
<feature type="domain" description="Cathepsin propeptide inhibitor" evidence="16">
    <location>
        <begin position="52"/>
        <end position="112"/>
    </location>
</feature>
<dbReference type="GO" id="GO:0004869">
    <property type="term" value="F:cysteine-type endopeptidase inhibitor activity"/>
    <property type="evidence" value="ECO:0007669"/>
    <property type="project" value="UniProtKB-KW"/>
</dbReference>
<dbReference type="SMART" id="SM00848">
    <property type="entry name" value="Inhibitor_I29"/>
    <property type="match status" value="1"/>
</dbReference>
<keyword evidence="6" id="KW-0789">Thiol protease inhibitor</keyword>
<dbReference type="GO" id="GO:0005615">
    <property type="term" value="C:extracellular space"/>
    <property type="evidence" value="ECO:0007669"/>
    <property type="project" value="UniProtKB-ARBA"/>
</dbReference>
<dbReference type="Ensembl" id="ENSNMLT00000003305.1">
    <property type="protein sequence ID" value="ENSNMLP00000002869.1"/>
    <property type="gene ID" value="ENSNMLG00000002093.1"/>
</dbReference>
<proteinExistence type="inferred from homology"/>
<dbReference type="SUPFAM" id="SSF54001">
    <property type="entry name" value="Cysteine proteinases"/>
    <property type="match status" value="1"/>
</dbReference>
<dbReference type="InterPro" id="IPR038765">
    <property type="entry name" value="Papain-like_cys_pep_sf"/>
</dbReference>
<dbReference type="GO" id="GO:0006508">
    <property type="term" value="P:proteolysis"/>
    <property type="evidence" value="ECO:0007669"/>
    <property type="project" value="UniProtKB-KW"/>
</dbReference>
<dbReference type="FunFam" id="3.90.70.10:FF:000006">
    <property type="entry name" value="Cathepsin S"/>
    <property type="match status" value="1"/>
</dbReference>
<keyword evidence="3" id="KW-0926">Vacuole</keyword>
<sequence>MAVQPNIRAFCDQAVSLTDSSVVTGLMVGASLLAVLCATVWAEFDSRLDKQWDLWKKTHQKKYQNEVEEMGRRGLWEKNLNHINHHNLEASLGLHTYTLAVNHLSDLTEDEMSQIVAPLKLPEDFEMTPTPLKETDVALPASVDWRQSGYVTSVKNQGRNCGSCWAFSAAGALEGLWAKTTGILVDLSPQNLVDCTQSYGNFGCGGGWMDKSFKYIIQNKGIDSEASYPYEARDGPCRYNPKYRAATCSSYSFVPKDELSLQQAVATIGPISVLMDSTTISYYSSGVYFNRNCGQTLNHAVLLVGYGTDQATGLDYWLIKNCWGTGWGERGYMRLARNQSQMCGISLHSVYPQ</sequence>
<keyword evidence="4" id="KW-0645">Protease</keyword>
<keyword evidence="8" id="KW-0378">Hydrolase</keyword>
<evidence type="ECO:0000256" key="9">
    <source>
        <dbReference type="ARBA" id="ARBA00022807"/>
    </source>
</evidence>
<organism evidence="17 18">
    <name type="scientific">Neogobius melanostomus</name>
    <name type="common">round goby</name>
    <dbReference type="NCBI Taxonomy" id="47308"/>
    <lineage>
        <taxon>Eukaryota</taxon>
        <taxon>Metazoa</taxon>
        <taxon>Chordata</taxon>
        <taxon>Craniata</taxon>
        <taxon>Vertebrata</taxon>
        <taxon>Euteleostomi</taxon>
        <taxon>Actinopterygii</taxon>
        <taxon>Neopterygii</taxon>
        <taxon>Teleostei</taxon>
        <taxon>Neoteleostei</taxon>
        <taxon>Acanthomorphata</taxon>
        <taxon>Gobiaria</taxon>
        <taxon>Gobiiformes</taxon>
        <taxon>Gobioidei</taxon>
        <taxon>Gobiidae</taxon>
        <taxon>Benthophilinae</taxon>
        <taxon>Neogobiini</taxon>
        <taxon>Neogobius</taxon>
    </lineage>
</organism>
<dbReference type="InterPro" id="IPR013201">
    <property type="entry name" value="Prot_inhib_I29"/>
</dbReference>
<dbReference type="InterPro" id="IPR013128">
    <property type="entry name" value="Peptidase_C1A"/>
</dbReference>
<dbReference type="PROSITE" id="PS00639">
    <property type="entry name" value="THIOL_PROTEASE_HIS"/>
    <property type="match status" value="1"/>
</dbReference>
<reference evidence="17" key="2">
    <citation type="submission" date="2025-09" db="UniProtKB">
        <authorList>
            <consortium name="Ensembl"/>
        </authorList>
    </citation>
    <scope>IDENTIFICATION</scope>
</reference>
<evidence type="ECO:0000256" key="7">
    <source>
        <dbReference type="ARBA" id="ARBA00022729"/>
    </source>
</evidence>
<dbReference type="InterPro" id="IPR039417">
    <property type="entry name" value="Peptidase_C1A_papain-like"/>
</dbReference>
<keyword evidence="14" id="KW-0812">Transmembrane</keyword>
<dbReference type="GO" id="GO:0008234">
    <property type="term" value="F:cysteine-type peptidase activity"/>
    <property type="evidence" value="ECO:0007669"/>
    <property type="project" value="UniProtKB-KW"/>
</dbReference>
<evidence type="ECO:0000256" key="8">
    <source>
        <dbReference type="ARBA" id="ARBA00022801"/>
    </source>
</evidence>
<evidence type="ECO:0000256" key="11">
    <source>
        <dbReference type="ARBA" id="ARBA00023180"/>
    </source>
</evidence>
<evidence type="ECO:0000256" key="5">
    <source>
        <dbReference type="ARBA" id="ARBA00022690"/>
    </source>
</evidence>
<comment type="function">
    <text evidence="12">Inhibits papain and ficin (cysteine proteinases) but not trypsin (a serine proteinase).</text>
</comment>
<dbReference type="AlphaFoldDB" id="A0A8C6SAH8"/>
<keyword evidence="5" id="KW-0646">Protease inhibitor</keyword>
<dbReference type="Gene3D" id="3.90.70.10">
    <property type="entry name" value="Cysteine proteinases"/>
    <property type="match status" value="1"/>
</dbReference>
<evidence type="ECO:0000259" key="16">
    <source>
        <dbReference type="SMART" id="SM00848"/>
    </source>
</evidence>
<evidence type="ECO:0000256" key="12">
    <source>
        <dbReference type="ARBA" id="ARBA00053917"/>
    </source>
</evidence>
<evidence type="ECO:0000256" key="13">
    <source>
        <dbReference type="ARBA" id="ARBA00074892"/>
    </source>
</evidence>
<keyword evidence="9" id="KW-0788">Thiol protease</keyword>
<dbReference type="GO" id="GO:0005773">
    <property type="term" value="C:vacuole"/>
    <property type="evidence" value="ECO:0007669"/>
    <property type="project" value="UniProtKB-SubCell"/>
</dbReference>
<evidence type="ECO:0000256" key="10">
    <source>
        <dbReference type="ARBA" id="ARBA00023157"/>
    </source>
</evidence>
<keyword evidence="11" id="KW-0325">Glycoprotein</keyword>
<dbReference type="SMART" id="SM00645">
    <property type="entry name" value="Pept_C1"/>
    <property type="match status" value="1"/>
</dbReference>
<dbReference type="Pfam" id="PF00112">
    <property type="entry name" value="Peptidase_C1"/>
    <property type="match status" value="1"/>
</dbReference>
<keyword evidence="14" id="KW-0472">Membrane</keyword>
<comment type="similarity">
    <text evidence="2">Belongs to the peptidase C1 family.</text>
</comment>
<evidence type="ECO:0000259" key="15">
    <source>
        <dbReference type="SMART" id="SM00645"/>
    </source>
</evidence>
<dbReference type="Pfam" id="PF08246">
    <property type="entry name" value="Inhibitor_I29"/>
    <property type="match status" value="1"/>
</dbReference>
<evidence type="ECO:0000313" key="17">
    <source>
        <dbReference type="Ensembl" id="ENSNMLP00000002869.1"/>
    </source>
</evidence>
<evidence type="ECO:0000256" key="3">
    <source>
        <dbReference type="ARBA" id="ARBA00022554"/>
    </source>
</evidence>
<feature type="transmembrane region" description="Helical" evidence="14">
    <location>
        <begin position="22"/>
        <end position="42"/>
    </location>
</feature>
<name>A0A8C6SAH8_9GOBI</name>
<comment type="subcellular location">
    <subcellularLocation>
        <location evidence="1">Vacuole</location>
    </subcellularLocation>
</comment>
<evidence type="ECO:0000256" key="14">
    <source>
        <dbReference type="SAM" id="Phobius"/>
    </source>
</evidence>
<dbReference type="PRINTS" id="PR00705">
    <property type="entry name" value="PAPAIN"/>
</dbReference>
<dbReference type="InterPro" id="IPR025660">
    <property type="entry name" value="Pept_his_AS"/>
</dbReference>
<dbReference type="CDD" id="cd02248">
    <property type="entry name" value="Peptidase_C1A"/>
    <property type="match status" value="1"/>
</dbReference>
<keyword evidence="14" id="KW-1133">Transmembrane helix</keyword>
<evidence type="ECO:0000313" key="18">
    <source>
        <dbReference type="Proteomes" id="UP000694523"/>
    </source>
</evidence>
<reference evidence="17" key="1">
    <citation type="submission" date="2025-08" db="UniProtKB">
        <authorList>
            <consortium name="Ensembl"/>
        </authorList>
    </citation>
    <scope>IDENTIFICATION</scope>
</reference>
<protein>
    <recommendedName>
        <fullName evidence="13">Cystein proteinase inhibitor protein salarin</fullName>
    </recommendedName>
</protein>
<keyword evidence="7" id="KW-0732">Signal</keyword>
<feature type="domain" description="Peptidase C1A papain C-terminal" evidence="15">
    <location>
        <begin position="139"/>
        <end position="353"/>
    </location>
</feature>
<dbReference type="InterPro" id="IPR000668">
    <property type="entry name" value="Peptidase_C1A_C"/>
</dbReference>
<evidence type="ECO:0000256" key="6">
    <source>
        <dbReference type="ARBA" id="ARBA00022704"/>
    </source>
</evidence>
<accession>A0A8C6SAH8</accession>
<evidence type="ECO:0000256" key="1">
    <source>
        <dbReference type="ARBA" id="ARBA00004116"/>
    </source>
</evidence>
<dbReference type="Proteomes" id="UP000694523">
    <property type="component" value="Unplaced"/>
</dbReference>
<dbReference type="PANTHER" id="PTHR12411">
    <property type="entry name" value="CYSTEINE PROTEASE FAMILY C1-RELATED"/>
    <property type="match status" value="1"/>
</dbReference>
<evidence type="ECO:0000256" key="4">
    <source>
        <dbReference type="ARBA" id="ARBA00022670"/>
    </source>
</evidence>
<dbReference type="FunFam" id="1.10.287.2250:FF:000003">
    <property type="entry name" value="Cathepsin L"/>
    <property type="match status" value="1"/>
</dbReference>